<gene>
    <name evidence="1" type="ORF">NCTC9081_05108</name>
</gene>
<sequence length="37" mass="3830">MDVMRSVLGMVVLLAICVFAVSNLVSATIAGFFIGLA</sequence>
<accession>A0A376WAA6</accession>
<evidence type="ECO:0000313" key="2">
    <source>
        <dbReference type="Proteomes" id="UP000254716"/>
    </source>
</evidence>
<dbReference type="Proteomes" id="UP000254716">
    <property type="component" value="Unassembled WGS sequence"/>
</dbReference>
<proteinExistence type="predicted"/>
<name>A0A376WAA6_ECOLX</name>
<evidence type="ECO:0000313" key="1">
    <source>
        <dbReference type="EMBL" id="STJ19570.1"/>
    </source>
</evidence>
<dbReference type="AlphaFoldDB" id="A0A376WAA6"/>
<reference evidence="1 2" key="1">
    <citation type="submission" date="2018-06" db="EMBL/GenBank/DDBJ databases">
        <authorList>
            <consortium name="Pathogen Informatics"/>
            <person name="Doyle S."/>
        </authorList>
    </citation>
    <scope>NUCLEOTIDE SEQUENCE [LARGE SCALE GENOMIC DNA]</scope>
    <source>
        <strain evidence="1 2">NCTC9081</strain>
    </source>
</reference>
<organism evidence="1 2">
    <name type="scientific">Escherichia coli</name>
    <dbReference type="NCBI Taxonomy" id="562"/>
    <lineage>
        <taxon>Bacteria</taxon>
        <taxon>Pseudomonadati</taxon>
        <taxon>Pseudomonadota</taxon>
        <taxon>Gammaproteobacteria</taxon>
        <taxon>Enterobacterales</taxon>
        <taxon>Enterobacteriaceae</taxon>
        <taxon>Escherichia</taxon>
    </lineage>
</organism>
<protein>
    <submittedName>
        <fullName evidence="1">Uncharacterized protein</fullName>
    </submittedName>
</protein>
<dbReference type="EMBL" id="UGCV01000008">
    <property type="protein sequence ID" value="STJ19570.1"/>
    <property type="molecule type" value="Genomic_DNA"/>
</dbReference>